<dbReference type="EMBL" id="AKHW03006155">
    <property type="protein sequence ID" value="KYO23967.1"/>
    <property type="molecule type" value="Genomic_DNA"/>
</dbReference>
<protein>
    <submittedName>
        <fullName evidence="1">Uncharacterized protein</fullName>
    </submittedName>
</protein>
<accession>A0A151MHG2</accession>
<gene>
    <name evidence="1" type="ORF">Y1Q_0004569</name>
</gene>
<organism evidence="1 2">
    <name type="scientific">Alligator mississippiensis</name>
    <name type="common">American alligator</name>
    <dbReference type="NCBI Taxonomy" id="8496"/>
    <lineage>
        <taxon>Eukaryota</taxon>
        <taxon>Metazoa</taxon>
        <taxon>Chordata</taxon>
        <taxon>Craniata</taxon>
        <taxon>Vertebrata</taxon>
        <taxon>Euteleostomi</taxon>
        <taxon>Archelosauria</taxon>
        <taxon>Archosauria</taxon>
        <taxon>Crocodylia</taxon>
        <taxon>Alligatoridae</taxon>
        <taxon>Alligatorinae</taxon>
        <taxon>Alligator</taxon>
    </lineage>
</organism>
<evidence type="ECO:0000313" key="1">
    <source>
        <dbReference type="EMBL" id="KYO23967.1"/>
    </source>
</evidence>
<dbReference type="Proteomes" id="UP000050525">
    <property type="component" value="Unassembled WGS sequence"/>
</dbReference>
<sequence>MPGMKIFGDGKSTTPITPIILMPKCQATIKESDGEVSTALLQLGKTDNLLRRPIVVRLQTQALEMELAPKWDLPFYLILLHYMASGQKTTSLHSMDELEANLPLLTFSIFFVTHFCEWMSRA</sequence>
<comment type="caution">
    <text evidence="1">The sequence shown here is derived from an EMBL/GenBank/DDBJ whole genome shotgun (WGS) entry which is preliminary data.</text>
</comment>
<evidence type="ECO:0000313" key="2">
    <source>
        <dbReference type="Proteomes" id="UP000050525"/>
    </source>
</evidence>
<keyword evidence="2" id="KW-1185">Reference proteome</keyword>
<dbReference type="AlphaFoldDB" id="A0A151MHG2"/>
<name>A0A151MHG2_ALLMI</name>
<proteinExistence type="predicted"/>
<reference evidence="1 2" key="1">
    <citation type="journal article" date="2012" name="Genome Biol.">
        <title>Sequencing three crocodilian genomes to illuminate the evolution of archosaurs and amniotes.</title>
        <authorList>
            <person name="St John J.A."/>
            <person name="Braun E.L."/>
            <person name="Isberg S.R."/>
            <person name="Miles L.G."/>
            <person name="Chong A.Y."/>
            <person name="Gongora J."/>
            <person name="Dalzell P."/>
            <person name="Moran C."/>
            <person name="Bed'hom B."/>
            <person name="Abzhanov A."/>
            <person name="Burgess S.C."/>
            <person name="Cooksey A.M."/>
            <person name="Castoe T.A."/>
            <person name="Crawford N.G."/>
            <person name="Densmore L.D."/>
            <person name="Drew J.C."/>
            <person name="Edwards S.V."/>
            <person name="Faircloth B.C."/>
            <person name="Fujita M.K."/>
            <person name="Greenwold M.J."/>
            <person name="Hoffmann F.G."/>
            <person name="Howard J.M."/>
            <person name="Iguchi T."/>
            <person name="Janes D.E."/>
            <person name="Khan S.Y."/>
            <person name="Kohno S."/>
            <person name="de Koning A.J."/>
            <person name="Lance S.L."/>
            <person name="McCarthy F.M."/>
            <person name="McCormack J.E."/>
            <person name="Merchant M.E."/>
            <person name="Peterson D.G."/>
            <person name="Pollock D.D."/>
            <person name="Pourmand N."/>
            <person name="Raney B.J."/>
            <person name="Roessler K.A."/>
            <person name="Sanford J.R."/>
            <person name="Sawyer R.H."/>
            <person name="Schmidt C.J."/>
            <person name="Triplett E.W."/>
            <person name="Tuberville T.D."/>
            <person name="Venegas-Anaya M."/>
            <person name="Howard J.T."/>
            <person name="Jarvis E.D."/>
            <person name="Guillette L.J.Jr."/>
            <person name="Glenn T.C."/>
            <person name="Green R.E."/>
            <person name="Ray D.A."/>
        </authorList>
    </citation>
    <scope>NUCLEOTIDE SEQUENCE [LARGE SCALE GENOMIC DNA]</scope>
    <source>
        <strain evidence="1">KSC_2009_1</strain>
    </source>
</reference>